<proteinExistence type="inferred from homology"/>
<dbReference type="InterPro" id="IPR051410">
    <property type="entry name" value="Ferric/Cupric_Reductase"/>
</dbReference>
<evidence type="ECO:0000256" key="8">
    <source>
        <dbReference type="ARBA" id="ARBA00023136"/>
    </source>
</evidence>
<dbReference type="CDD" id="cd06186">
    <property type="entry name" value="NOX_Duox_like_FAD_NADP"/>
    <property type="match status" value="1"/>
</dbReference>
<dbReference type="PANTHER" id="PTHR32361:SF9">
    <property type="entry name" value="FERRIC REDUCTASE TRANSMEMBRANE COMPONENT 3-RELATED"/>
    <property type="match status" value="1"/>
</dbReference>
<organism evidence="12 13">
    <name type="scientific">Pyrrhoderma noxium</name>
    <dbReference type="NCBI Taxonomy" id="2282107"/>
    <lineage>
        <taxon>Eukaryota</taxon>
        <taxon>Fungi</taxon>
        <taxon>Dikarya</taxon>
        <taxon>Basidiomycota</taxon>
        <taxon>Agaricomycotina</taxon>
        <taxon>Agaricomycetes</taxon>
        <taxon>Hymenochaetales</taxon>
        <taxon>Hymenochaetaceae</taxon>
        <taxon>Pyrrhoderma</taxon>
    </lineage>
</organism>
<dbReference type="InterPro" id="IPR013121">
    <property type="entry name" value="Fe_red_NAD-bd_6"/>
</dbReference>
<feature type="transmembrane region" description="Helical" evidence="10">
    <location>
        <begin position="527"/>
        <end position="547"/>
    </location>
</feature>
<dbReference type="GO" id="GO:0006826">
    <property type="term" value="P:iron ion transport"/>
    <property type="evidence" value="ECO:0007669"/>
    <property type="project" value="TreeGrafter"/>
</dbReference>
<dbReference type="InterPro" id="IPR045339">
    <property type="entry name" value="DUF6534"/>
</dbReference>
<dbReference type="Proteomes" id="UP000217199">
    <property type="component" value="Unassembled WGS sequence"/>
</dbReference>
<keyword evidence="9" id="KW-0325">Glycoprotein</keyword>
<dbReference type="InParanoid" id="A0A286UX22"/>
<dbReference type="OrthoDB" id="3265526at2759"/>
<dbReference type="GO" id="GO:0005886">
    <property type="term" value="C:plasma membrane"/>
    <property type="evidence" value="ECO:0007669"/>
    <property type="project" value="TreeGrafter"/>
</dbReference>
<dbReference type="STRING" id="2282107.A0A286UX22"/>
<dbReference type="SFLD" id="SFLDS00052">
    <property type="entry name" value="Ferric_Reductase_Domain"/>
    <property type="match status" value="1"/>
</dbReference>
<evidence type="ECO:0000256" key="10">
    <source>
        <dbReference type="SAM" id="Phobius"/>
    </source>
</evidence>
<reference evidence="12 13" key="1">
    <citation type="journal article" date="2017" name="Mol. Ecol.">
        <title>Comparative and population genomic landscape of Phellinus noxius: A hypervariable fungus causing root rot in trees.</title>
        <authorList>
            <person name="Chung C.L."/>
            <person name="Lee T.J."/>
            <person name="Akiba M."/>
            <person name="Lee H.H."/>
            <person name="Kuo T.H."/>
            <person name="Liu D."/>
            <person name="Ke H.M."/>
            <person name="Yokoi T."/>
            <person name="Roa M.B."/>
            <person name="Lu M.J."/>
            <person name="Chang Y.Y."/>
            <person name="Ann P.J."/>
            <person name="Tsai J.N."/>
            <person name="Chen C.Y."/>
            <person name="Tzean S.S."/>
            <person name="Ota Y."/>
            <person name="Hattori T."/>
            <person name="Sahashi N."/>
            <person name="Liou R.F."/>
            <person name="Kikuchi T."/>
            <person name="Tsai I.J."/>
        </authorList>
    </citation>
    <scope>NUCLEOTIDE SEQUENCE [LARGE SCALE GENOMIC DNA]</scope>
    <source>
        <strain evidence="12 13">FFPRI411160</strain>
    </source>
</reference>
<feature type="transmembrane region" description="Helical" evidence="10">
    <location>
        <begin position="166"/>
        <end position="189"/>
    </location>
</feature>
<comment type="caution">
    <text evidence="12">The sequence shown here is derived from an EMBL/GenBank/DDBJ whole genome shotgun (WGS) entry which is preliminary data.</text>
</comment>
<dbReference type="Gene3D" id="3.40.50.80">
    <property type="entry name" value="Nucleotide-binding domain of ferredoxin-NADP reductase (FNR) module"/>
    <property type="match status" value="1"/>
</dbReference>
<evidence type="ECO:0000256" key="6">
    <source>
        <dbReference type="ARBA" id="ARBA00023002"/>
    </source>
</evidence>
<dbReference type="Pfam" id="PF01794">
    <property type="entry name" value="Ferric_reduct"/>
    <property type="match status" value="1"/>
</dbReference>
<name>A0A286UX22_9AGAM</name>
<dbReference type="SUPFAM" id="SSF52343">
    <property type="entry name" value="Ferredoxin reductase-like, C-terminal NADP-linked domain"/>
    <property type="match status" value="1"/>
</dbReference>
<feature type="transmembrane region" description="Helical" evidence="10">
    <location>
        <begin position="445"/>
        <end position="465"/>
    </location>
</feature>
<evidence type="ECO:0000256" key="9">
    <source>
        <dbReference type="ARBA" id="ARBA00023180"/>
    </source>
</evidence>
<keyword evidence="13" id="KW-1185">Reference proteome</keyword>
<evidence type="ECO:0000256" key="2">
    <source>
        <dbReference type="ARBA" id="ARBA00006278"/>
    </source>
</evidence>
<dbReference type="Pfam" id="PF20152">
    <property type="entry name" value="DUF6534"/>
    <property type="match status" value="1"/>
</dbReference>
<protein>
    <submittedName>
        <fullName evidence="12">Iron reductase</fullName>
    </submittedName>
</protein>
<feature type="transmembrane region" description="Helical" evidence="10">
    <location>
        <begin position="132"/>
        <end position="154"/>
    </location>
</feature>
<dbReference type="AlphaFoldDB" id="A0A286UX22"/>
<evidence type="ECO:0000259" key="11">
    <source>
        <dbReference type="PROSITE" id="PS51384"/>
    </source>
</evidence>
<dbReference type="GO" id="GO:0006879">
    <property type="term" value="P:intracellular iron ion homeostasis"/>
    <property type="evidence" value="ECO:0007669"/>
    <property type="project" value="TreeGrafter"/>
</dbReference>
<feature type="transmembrane region" description="Helical" evidence="10">
    <location>
        <begin position="209"/>
        <end position="229"/>
    </location>
</feature>
<accession>A0A286UX22</accession>
<feature type="transmembrane region" description="Helical" evidence="10">
    <location>
        <begin position="503"/>
        <end position="521"/>
    </location>
</feature>
<dbReference type="InterPro" id="IPR039261">
    <property type="entry name" value="FNR_nucleotide-bd"/>
</dbReference>
<evidence type="ECO:0000256" key="3">
    <source>
        <dbReference type="ARBA" id="ARBA00022448"/>
    </source>
</evidence>
<dbReference type="FunCoup" id="A0A286UX22">
    <property type="interactions" value="178"/>
</dbReference>
<comment type="subcellular location">
    <subcellularLocation>
        <location evidence="1">Membrane</location>
        <topology evidence="1">Multi-pass membrane protein</topology>
    </subcellularLocation>
</comment>
<dbReference type="SFLD" id="SFLDG01168">
    <property type="entry name" value="Ferric_reductase_subgroup_(FRE"/>
    <property type="match status" value="1"/>
</dbReference>
<dbReference type="PANTHER" id="PTHR32361">
    <property type="entry name" value="FERRIC/CUPRIC REDUCTASE TRANSMEMBRANE COMPONENT"/>
    <property type="match status" value="1"/>
</dbReference>
<evidence type="ECO:0000256" key="7">
    <source>
        <dbReference type="ARBA" id="ARBA00023065"/>
    </source>
</evidence>
<dbReference type="InterPro" id="IPR000778">
    <property type="entry name" value="Cyt_b245_heavy_chain"/>
</dbReference>
<keyword evidence="8 10" id="KW-0472">Membrane</keyword>
<evidence type="ECO:0000256" key="1">
    <source>
        <dbReference type="ARBA" id="ARBA00004141"/>
    </source>
</evidence>
<gene>
    <name evidence="12" type="ORF">PNOK_0115000</name>
</gene>
<evidence type="ECO:0000313" key="12">
    <source>
        <dbReference type="EMBL" id="PAV24082.1"/>
    </source>
</evidence>
<feature type="transmembrane region" description="Helical" evidence="10">
    <location>
        <begin position="57"/>
        <end position="82"/>
    </location>
</feature>
<dbReference type="EMBL" id="NBII01000001">
    <property type="protein sequence ID" value="PAV24082.1"/>
    <property type="molecule type" value="Genomic_DNA"/>
</dbReference>
<keyword evidence="5 10" id="KW-1133">Transmembrane helix</keyword>
<dbReference type="PROSITE" id="PS51384">
    <property type="entry name" value="FAD_FR"/>
    <property type="match status" value="1"/>
</dbReference>
<feature type="domain" description="FAD-binding FR-type" evidence="11">
    <location>
        <begin position="548"/>
        <end position="698"/>
    </location>
</feature>
<dbReference type="Pfam" id="PF08030">
    <property type="entry name" value="NAD_binding_6"/>
    <property type="match status" value="1"/>
</dbReference>
<feature type="transmembrane region" description="Helical" evidence="10">
    <location>
        <begin position="471"/>
        <end position="491"/>
    </location>
</feature>
<evidence type="ECO:0000313" key="13">
    <source>
        <dbReference type="Proteomes" id="UP000217199"/>
    </source>
</evidence>
<sequence length="872" mass="98338">MSNPNAESLTFTHSPIRTSHGPILIGIFISTILFGASIVQSWNYYIVYKQDPKWMKLYVGILILEDTINTALAIAWIYDLVINDFGNISPFLRSNWLLEMDPALGAIIAFTCQAFFTWRLHCLVRCWWIPMMILIPSLTGMAGGLSASIILSMHPDLTELRTFTPFLYFWLIPTIAADVIITGMLIYFLRQKRTKFAQTESILNKIMRLSIQTCLLTTIVTIADIVSFVATPLPIHIAFSYCTPKLYTNSVLSSLNARPSRKYKPNEKWELPSTDRHVETLSDLQNRRALESGNIQNTLAVKPNGTEVYVNITTHVTHDVPSKSRVQEDDDSLPDQNQHFLDCIRNAAFRRTIHIPIAGRFNTSEIVLTAVYLFLTVLWAHLQVEAQHPSSFYKFSLIWSDRTGIIASSQIPLMIALAGKNNIISLLTGISYEKLNVLHQATSHVMFLMVYIHSLAWVGVWLLRIRPINWSIFWLWTGVVATISHTLITVLGLKVIRKLSYEFFLITHIILAFVFLLFTYFHVSYHIFGLGFTVWPAMLLWASDHIIRSIRIIALVMIRRAESYPDLDATIKVLPGETLLVQATIPPSRHLSWIAGQSAYITAPCVSKIPEAHPFTIASIDSVFKKTLDRTEDDGVHEEEDNENQAMLRGSKSIKFIIRACGGFTRRLYDFAVRKTLEGGSCTVPMYIDSPYSHPPHVEEYDSVILISGGSGVAFTLPLLLSIARSAIEQRANCKRVVFVWTIKHYDHISWISSDLEELSSDKPDIEIEVKIFVTQPYSLIPITSGTEDIEAPRITFVDSVTNDGEELEAKLQILLDEIGSSHVNNISVVVCGPSALAESVREGLRKPELTGFRTVLDGAPLVDLHIESFSW</sequence>
<comment type="similarity">
    <text evidence="2">Belongs to the ferric reductase (FRE) family.</text>
</comment>
<dbReference type="GO" id="GO:0000293">
    <property type="term" value="F:ferric-chelate reductase activity"/>
    <property type="evidence" value="ECO:0007669"/>
    <property type="project" value="TreeGrafter"/>
</dbReference>
<keyword evidence="7" id="KW-0406">Ion transport</keyword>
<feature type="transmembrane region" description="Helical" evidence="10">
    <location>
        <begin position="23"/>
        <end position="45"/>
    </location>
</feature>
<keyword evidence="3" id="KW-0813">Transport</keyword>
<evidence type="ECO:0000256" key="5">
    <source>
        <dbReference type="ARBA" id="ARBA00022989"/>
    </source>
</evidence>
<evidence type="ECO:0000256" key="4">
    <source>
        <dbReference type="ARBA" id="ARBA00022692"/>
    </source>
</evidence>
<dbReference type="GO" id="GO:0015677">
    <property type="term" value="P:copper ion import"/>
    <property type="evidence" value="ECO:0007669"/>
    <property type="project" value="TreeGrafter"/>
</dbReference>
<keyword evidence="4 10" id="KW-0812">Transmembrane</keyword>
<dbReference type="InterPro" id="IPR017927">
    <property type="entry name" value="FAD-bd_FR_type"/>
</dbReference>
<dbReference type="PRINTS" id="PR00466">
    <property type="entry name" value="GP91PHOX"/>
</dbReference>
<dbReference type="InterPro" id="IPR013130">
    <property type="entry name" value="Fe3_Rdtase_TM_dom"/>
</dbReference>
<keyword evidence="6" id="KW-0560">Oxidoreductase</keyword>
<feature type="transmembrane region" description="Helical" evidence="10">
    <location>
        <begin position="102"/>
        <end position="120"/>
    </location>
</feature>